<evidence type="ECO:0000256" key="1">
    <source>
        <dbReference type="ARBA" id="ARBA00004323"/>
    </source>
</evidence>
<dbReference type="Proteomes" id="UP000694845">
    <property type="component" value="Unplaced"/>
</dbReference>
<keyword evidence="5 11" id="KW-0812">Transmembrane</keyword>
<evidence type="ECO:0000256" key="4">
    <source>
        <dbReference type="ARBA" id="ARBA00022679"/>
    </source>
</evidence>
<dbReference type="GO" id="GO:0006493">
    <property type="term" value="P:protein O-linked glycosylation"/>
    <property type="evidence" value="ECO:0007669"/>
    <property type="project" value="TreeGrafter"/>
</dbReference>
<keyword evidence="8 11" id="KW-0333">Golgi apparatus</keyword>
<sequence>MNHNKIFMSFGLTLVGVVLCYICLSGKYLLPARLRWTSFDLKNIINSNKSLTAAWSSMIGSDTHLHGRGSLAASTEALISQEQTRGDSLTSIYPTALSASVSNMKTVATLGLSSPSISRRIINPHEYKLLIAEPFACYNAAGNPKEVFLLVLVTSSHAHTERRTAIRETWGNPLEVRGKPVVTLFLFGYDQNATIQRQLKEESSKHHDVLQEDFEDTYRNLTLKTIMGLKWASTHCPHASYVMKTDDDVYVNIDKLVRLLSETSTPSANYAVGNLLSRNIPIRNPRSKIYMPKEMFPESVFPPYLTGSGYVMSADVTRRIVEVSLFTKLLPIEDVFVGVCLKWLNIKPIGNKNFDYSCHWGSSPSSRTCNMIIYHLQSSRQMYDILRICGQDSRVATSN</sequence>
<evidence type="ECO:0000256" key="7">
    <source>
        <dbReference type="ARBA" id="ARBA00022989"/>
    </source>
</evidence>
<dbReference type="EC" id="2.4.1.-" evidence="11"/>
<dbReference type="GeneID" id="110990267"/>
<keyword evidence="10" id="KW-0325">Glycoprotein</keyword>
<proteinExistence type="inferred from homology"/>
<reference evidence="13" key="1">
    <citation type="submission" date="2025-08" db="UniProtKB">
        <authorList>
            <consortium name="RefSeq"/>
        </authorList>
    </citation>
    <scope>IDENTIFICATION</scope>
</reference>
<keyword evidence="6 11" id="KW-0735">Signal-anchor</keyword>
<keyword evidence="4" id="KW-0808">Transferase</keyword>
<dbReference type="PANTHER" id="PTHR11214">
    <property type="entry name" value="BETA-1,3-N-ACETYLGLUCOSAMINYLTRANSFERASE"/>
    <property type="match status" value="1"/>
</dbReference>
<dbReference type="AlphaFoldDB" id="A0A8B7ZZJ3"/>
<dbReference type="RefSeq" id="XP_022110854.1">
    <property type="nucleotide sequence ID" value="XM_022255162.1"/>
</dbReference>
<evidence type="ECO:0000256" key="9">
    <source>
        <dbReference type="ARBA" id="ARBA00023136"/>
    </source>
</evidence>
<keyword evidence="9 11" id="KW-0472">Membrane</keyword>
<keyword evidence="7 11" id="KW-1133">Transmembrane helix</keyword>
<evidence type="ECO:0000256" key="6">
    <source>
        <dbReference type="ARBA" id="ARBA00022968"/>
    </source>
</evidence>
<dbReference type="SUPFAM" id="SSF53448">
    <property type="entry name" value="Nucleotide-diphospho-sugar transferases"/>
    <property type="match status" value="1"/>
</dbReference>
<evidence type="ECO:0000256" key="3">
    <source>
        <dbReference type="ARBA" id="ARBA00022676"/>
    </source>
</evidence>
<keyword evidence="12" id="KW-1185">Reference proteome</keyword>
<evidence type="ECO:0000256" key="5">
    <source>
        <dbReference type="ARBA" id="ARBA00022692"/>
    </source>
</evidence>
<evidence type="ECO:0000313" key="12">
    <source>
        <dbReference type="Proteomes" id="UP000694845"/>
    </source>
</evidence>
<evidence type="ECO:0000256" key="10">
    <source>
        <dbReference type="ARBA" id="ARBA00023180"/>
    </source>
</evidence>
<dbReference type="InterPro" id="IPR029044">
    <property type="entry name" value="Nucleotide-diphossugar_trans"/>
</dbReference>
<evidence type="ECO:0000256" key="2">
    <source>
        <dbReference type="ARBA" id="ARBA00008661"/>
    </source>
</evidence>
<dbReference type="OMA" id="RIINPHE"/>
<dbReference type="Pfam" id="PF01762">
    <property type="entry name" value="Galactosyl_T"/>
    <property type="match status" value="1"/>
</dbReference>
<dbReference type="PANTHER" id="PTHR11214:SF314">
    <property type="entry name" value="HEXOSYLTRANSFERASE"/>
    <property type="match status" value="1"/>
</dbReference>
<evidence type="ECO:0000256" key="11">
    <source>
        <dbReference type="RuleBase" id="RU363063"/>
    </source>
</evidence>
<keyword evidence="3 11" id="KW-0328">Glycosyltransferase</keyword>
<evidence type="ECO:0000256" key="8">
    <source>
        <dbReference type="ARBA" id="ARBA00023034"/>
    </source>
</evidence>
<organism evidence="12 13">
    <name type="scientific">Acanthaster planci</name>
    <name type="common">Crown-of-thorns starfish</name>
    <dbReference type="NCBI Taxonomy" id="133434"/>
    <lineage>
        <taxon>Eukaryota</taxon>
        <taxon>Metazoa</taxon>
        <taxon>Echinodermata</taxon>
        <taxon>Eleutherozoa</taxon>
        <taxon>Asterozoa</taxon>
        <taxon>Asteroidea</taxon>
        <taxon>Valvatacea</taxon>
        <taxon>Valvatida</taxon>
        <taxon>Acanthasteridae</taxon>
        <taxon>Acanthaster</taxon>
    </lineage>
</organism>
<gene>
    <name evidence="13" type="primary">LOC110990267</name>
</gene>
<accession>A0A8B7ZZJ3</accession>
<dbReference type="InterPro" id="IPR002659">
    <property type="entry name" value="Glyco_trans_31"/>
</dbReference>
<dbReference type="KEGG" id="aplc:110990267"/>
<comment type="similarity">
    <text evidence="2 11">Belongs to the glycosyltransferase 31 family.</text>
</comment>
<dbReference type="Gene3D" id="3.90.550.50">
    <property type="match status" value="1"/>
</dbReference>
<dbReference type="FunFam" id="3.90.550.50:FF:000001">
    <property type="entry name" value="Hexosyltransferase"/>
    <property type="match status" value="1"/>
</dbReference>
<feature type="transmembrane region" description="Helical" evidence="11">
    <location>
        <begin position="6"/>
        <end position="30"/>
    </location>
</feature>
<protein>
    <recommendedName>
        <fullName evidence="11">Hexosyltransferase</fullName>
        <ecNumber evidence="11">2.4.1.-</ecNumber>
    </recommendedName>
</protein>
<dbReference type="GO" id="GO:0016758">
    <property type="term" value="F:hexosyltransferase activity"/>
    <property type="evidence" value="ECO:0007669"/>
    <property type="project" value="InterPro"/>
</dbReference>
<name>A0A8B7ZZJ3_ACAPL</name>
<evidence type="ECO:0000313" key="13">
    <source>
        <dbReference type="RefSeq" id="XP_022110854.1"/>
    </source>
</evidence>
<dbReference type="GO" id="GO:0000139">
    <property type="term" value="C:Golgi membrane"/>
    <property type="evidence" value="ECO:0007669"/>
    <property type="project" value="UniProtKB-SubCell"/>
</dbReference>
<comment type="subcellular location">
    <subcellularLocation>
        <location evidence="1 11">Golgi apparatus membrane</location>
        <topology evidence="1 11">Single-pass type II membrane protein</topology>
    </subcellularLocation>
</comment>
<dbReference type="OrthoDB" id="5957813at2759"/>